<gene>
    <name evidence="5" type="ORF">QJS10_CPA06g00236</name>
</gene>
<reference evidence="5" key="1">
    <citation type="journal article" date="2023" name="Nat. Commun.">
        <title>Diploid and tetraploid genomes of Acorus and the evolution of monocots.</title>
        <authorList>
            <person name="Ma L."/>
            <person name="Liu K.W."/>
            <person name="Li Z."/>
            <person name="Hsiao Y.Y."/>
            <person name="Qi Y."/>
            <person name="Fu T."/>
            <person name="Tang G.D."/>
            <person name="Zhang D."/>
            <person name="Sun W.H."/>
            <person name="Liu D.K."/>
            <person name="Li Y."/>
            <person name="Chen G.Z."/>
            <person name="Liu X.D."/>
            <person name="Liao X.Y."/>
            <person name="Jiang Y.T."/>
            <person name="Yu X."/>
            <person name="Hao Y."/>
            <person name="Huang J."/>
            <person name="Zhao X.W."/>
            <person name="Ke S."/>
            <person name="Chen Y.Y."/>
            <person name="Wu W.L."/>
            <person name="Hsu J.L."/>
            <person name="Lin Y.F."/>
            <person name="Huang M.D."/>
            <person name="Li C.Y."/>
            <person name="Huang L."/>
            <person name="Wang Z.W."/>
            <person name="Zhao X."/>
            <person name="Zhong W.Y."/>
            <person name="Peng D.H."/>
            <person name="Ahmad S."/>
            <person name="Lan S."/>
            <person name="Zhang J.S."/>
            <person name="Tsai W.C."/>
            <person name="Van de Peer Y."/>
            <person name="Liu Z.J."/>
        </authorList>
    </citation>
    <scope>NUCLEOTIDE SEQUENCE</scope>
    <source>
        <strain evidence="5">CP</strain>
    </source>
</reference>
<comment type="subcellular location">
    <subcellularLocation>
        <location evidence="1">Secreted</location>
    </subcellularLocation>
</comment>
<evidence type="ECO:0000256" key="2">
    <source>
        <dbReference type="ARBA" id="ARBA00005592"/>
    </source>
</evidence>
<reference evidence="5" key="2">
    <citation type="submission" date="2023-06" db="EMBL/GenBank/DDBJ databases">
        <authorList>
            <person name="Ma L."/>
            <person name="Liu K.-W."/>
            <person name="Li Z."/>
            <person name="Hsiao Y.-Y."/>
            <person name="Qi Y."/>
            <person name="Fu T."/>
            <person name="Tang G."/>
            <person name="Zhang D."/>
            <person name="Sun W.-H."/>
            <person name="Liu D.-K."/>
            <person name="Li Y."/>
            <person name="Chen G.-Z."/>
            <person name="Liu X.-D."/>
            <person name="Liao X.-Y."/>
            <person name="Jiang Y.-T."/>
            <person name="Yu X."/>
            <person name="Hao Y."/>
            <person name="Huang J."/>
            <person name="Zhao X.-W."/>
            <person name="Ke S."/>
            <person name="Chen Y.-Y."/>
            <person name="Wu W.-L."/>
            <person name="Hsu J.-L."/>
            <person name="Lin Y.-F."/>
            <person name="Huang M.-D."/>
            <person name="Li C.-Y."/>
            <person name="Huang L."/>
            <person name="Wang Z.-W."/>
            <person name="Zhao X."/>
            <person name="Zhong W.-Y."/>
            <person name="Peng D.-H."/>
            <person name="Ahmad S."/>
            <person name="Lan S."/>
            <person name="Zhang J.-S."/>
            <person name="Tsai W.-C."/>
            <person name="Van De Peer Y."/>
            <person name="Liu Z.-J."/>
        </authorList>
    </citation>
    <scope>NUCLEOTIDE SEQUENCE</scope>
    <source>
        <strain evidence="5">CP</strain>
        <tissue evidence="5">Leaves</tissue>
    </source>
</reference>
<name>A0AAV9ENP2_ACOCL</name>
<dbReference type="PANTHER" id="PTHR33191">
    <property type="entry name" value="RIPENING-RELATED PROTEIN 2-RELATED"/>
    <property type="match status" value="1"/>
</dbReference>
<sequence length="104" mass="11487">MVHHILSGPSKCDGIVHREHHELVVSLSTGWYSGGSLCGRFIRIRSFSGRTVDAKVVGECNSTGCRRLDKPPCGNNVIEASEEVFEALELKRFHGPQPVEWSVV</sequence>
<dbReference type="PANTHER" id="PTHR33191:SF58">
    <property type="entry name" value="RIPENING-RELATED PROTEIN 1"/>
    <property type="match status" value="1"/>
</dbReference>
<evidence type="ECO:0000313" key="6">
    <source>
        <dbReference type="Proteomes" id="UP001180020"/>
    </source>
</evidence>
<evidence type="ECO:0000256" key="3">
    <source>
        <dbReference type="ARBA" id="ARBA00022525"/>
    </source>
</evidence>
<keyword evidence="3" id="KW-0964">Secreted</keyword>
<accession>A0AAV9ENP2</accession>
<dbReference type="InterPro" id="IPR039271">
    <property type="entry name" value="Kiwellin-like"/>
</dbReference>
<proteinExistence type="inferred from homology"/>
<dbReference type="EMBL" id="JAUJYO010000006">
    <property type="protein sequence ID" value="KAK1315034.1"/>
    <property type="molecule type" value="Genomic_DNA"/>
</dbReference>
<keyword evidence="6" id="KW-1185">Reference proteome</keyword>
<comment type="similarity">
    <text evidence="2">Belongs to the kiwellin family.</text>
</comment>
<dbReference type="InterPro" id="IPR036908">
    <property type="entry name" value="RlpA-like_sf"/>
</dbReference>
<protein>
    <submittedName>
        <fullName evidence="5">Uncharacterized protein</fullName>
    </submittedName>
</protein>
<dbReference type="AlphaFoldDB" id="A0AAV9ENP2"/>
<evidence type="ECO:0000256" key="4">
    <source>
        <dbReference type="ARBA" id="ARBA00022729"/>
    </source>
</evidence>
<evidence type="ECO:0000256" key="1">
    <source>
        <dbReference type="ARBA" id="ARBA00004613"/>
    </source>
</evidence>
<comment type="caution">
    <text evidence="5">The sequence shown here is derived from an EMBL/GenBank/DDBJ whole genome shotgun (WGS) entry which is preliminary data.</text>
</comment>
<dbReference type="GO" id="GO:0005576">
    <property type="term" value="C:extracellular region"/>
    <property type="evidence" value="ECO:0007669"/>
    <property type="project" value="UniProtKB-SubCell"/>
</dbReference>
<evidence type="ECO:0000313" key="5">
    <source>
        <dbReference type="EMBL" id="KAK1315034.1"/>
    </source>
</evidence>
<keyword evidence="4" id="KW-0732">Signal</keyword>
<dbReference type="Gene3D" id="2.40.40.10">
    <property type="entry name" value="RlpA-like domain"/>
    <property type="match status" value="1"/>
</dbReference>
<dbReference type="Proteomes" id="UP001180020">
    <property type="component" value="Unassembled WGS sequence"/>
</dbReference>
<organism evidence="5 6">
    <name type="scientific">Acorus calamus</name>
    <name type="common">Sweet flag</name>
    <dbReference type="NCBI Taxonomy" id="4465"/>
    <lineage>
        <taxon>Eukaryota</taxon>
        <taxon>Viridiplantae</taxon>
        <taxon>Streptophyta</taxon>
        <taxon>Embryophyta</taxon>
        <taxon>Tracheophyta</taxon>
        <taxon>Spermatophyta</taxon>
        <taxon>Magnoliopsida</taxon>
        <taxon>Liliopsida</taxon>
        <taxon>Acoraceae</taxon>
        <taxon>Acorus</taxon>
    </lineage>
</organism>
<dbReference type="SUPFAM" id="SSF50685">
    <property type="entry name" value="Barwin-like endoglucanases"/>
    <property type="match status" value="1"/>
</dbReference>
<dbReference type="Pfam" id="PF24300">
    <property type="entry name" value="KWL1"/>
    <property type="match status" value="1"/>
</dbReference>